<feature type="transmembrane region" description="Helical" evidence="9">
    <location>
        <begin position="104"/>
        <end position="125"/>
    </location>
</feature>
<evidence type="ECO:0000256" key="8">
    <source>
        <dbReference type="ARBA" id="ARBA00023136"/>
    </source>
</evidence>
<dbReference type="GO" id="GO:0008320">
    <property type="term" value="F:protein transmembrane transporter activity"/>
    <property type="evidence" value="ECO:0007669"/>
    <property type="project" value="UniProtKB-UniRule"/>
</dbReference>
<dbReference type="GO" id="GO:0009306">
    <property type="term" value="P:protein secretion"/>
    <property type="evidence" value="ECO:0007669"/>
    <property type="project" value="UniProtKB-UniRule"/>
</dbReference>
<dbReference type="STRING" id="49186.SAMN05421647_109145"/>
<evidence type="ECO:0000256" key="9">
    <source>
        <dbReference type="HAMAP-Rule" id="MF_00422"/>
    </source>
</evidence>
<protein>
    <recommendedName>
        <fullName evidence="9">Protein translocase subunit SecE</fullName>
    </recommendedName>
</protein>
<dbReference type="PROSITE" id="PS01067">
    <property type="entry name" value="SECE_SEC61G"/>
    <property type="match status" value="1"/>
</dbReference>
<evidence type="ECO:0000256" key="7">
    <source>
        <dbReference type="ARBA" id="ARBA00023010"/>
    </source>
</evidence>
<dbReference type="PANTHER" id="PTHR33910">
    <property type="entry name" value="PROTEIN TRANSLOCASE SUBUNIT SECE"/>
    <property type="match status" value="1"/>
</dbReference>
<evidence type="ECO:0000313" key="11">
    <source>
        <dbReference type="Proteomes" id="UP000186895"/>
    </source>
</evidence>
<evidence type="ECO:0000256" key="4">
    <source>
        <dbReference type="ARBA" id="ARBA00022692"/>
    </source>
</evidence>
<dbReference type="NCBIfam" id="NF004379">
    <property type="entry name" value="PRK05740.2-5"/>
    <property type="match status" value="1"/>
</dbReference>
<dbReference type="InterPro" id="IPR001901">
    <property type="entry name" value="Translocase_SecE/Sec61-g"/>
</dbReference>
<dbReference type="RefSeq" id="WP_202798541.1">
    <property type="nucleotide sequence ID" value="NZ_FTMN01000009.1"/>
</dbReference>
<evidence type="ECO:0000256" key="3">
    <source>
        <dbReference type="ARBA" id="ARBA00022475"/>
    </source>
</evidence>
<keyword evidence="7 9" id="KW-0811">Translocation</keyword>
<evidence type="ECO:0000256" key="6">
    <source>
        <dbReference type="ARBA" id="ARBA00022989"/>
    </source>
</evidence>
<keyword evidence="11" id="KW-1185">Reference proteome</keyword>
<evidence type="ECO:0000256" key="1">
    <source>
        <dbReference type="ARBA" id="ARBA00004370"/>
    </source>
</evidence>
<gene>
    <name evidence="9" type="primary">secE</name>
    <name evidence="10" type="ORF">SAMN05421647_109145</name>
</gene>
<evidence type="ECO:0000313" key="10">
    <source>
        <dbReference type="EMBL" id="SIQ81818.1"/>
    </source>
</evidence>
<dbReference type="HAMAP" id="MF_00422">
    <property type="entry name" value="SecE"/>
    <property type="match status" value="1"/>
</dbReference>
<dbReference type="InterPro" id="IPR038379">
    <property type="entry name" value="SecE_sf"/>
</dbReference>
<sequence length="138" mass="14522">MVSHQSASFSIAEAPSVNSKVTSEGSKLDGLKWVVVVALVAAGVVGNSVFAGESLLYRVLALVALALVAGFVALQTAKGKAFFQLFKEAKNEIRRVVWPTRQETLQTTAIVVLTVLLVGLALWGLDTLLGWLVSGAIG</sequence>
<dbReference type="eggNOG" id="COG0690">
    <property type="taxonomic scope" value="Bacteria"/>
</dbReference>
<comment type="subcellular location">
    <subcellularLocation>
        <location evidence="1">Membrane</location>
    </subcellularLocation>
</comment>
<comment type="subunit">
    <text evidence="9">Component of the Sec protein translocase complex. Heterotrimer consisting of SecY, SecE and SecG subunits. The heterotrimers can form oligomers, although 1 heterotrimer is thought to be able to translocate proteins. Interacts with the ribosome. Interacts with SecDF, and other proteins may be involved. Interacts with SecA.</text>
</comment>
<dbReference type="GO" id="GO:0006605">
    <property type="term" value="P:protein targeting"/>
    <property type="evidence" value="ECO:0007669"/>
    <property type="project" value="UniProtKB-UniRule"/>
</dbReference>
<feature type="transmembrane region" description="Helical" evidence="9">
    <location>
        <begin position="30"/>
        <end position="49"/>
    </location>
</feature>
<keyword evidence="8 9" id="KW-0472">Membrane</keyword>
<accession>A0A1N6VVN7</accession>
<keyword evidence="4 9" id="KW-0812">Transmembrane</keyword>
<name>A0A1N6VVN7_9GAMM</name>
<keyword evidence="3 9" id="KW-1003">Cell membrane</keyword>
<dbReference type="Pfam" id="PF00584">
    <property type="entry name" value="SecE"/>
    <property type="match status" value="1"/>
</dbReference>
<keyword evidence="6 9" id="KW-1133">Transmembrane helix</keyword>
<feature type="transmembrane region" description="Helical" evidence="9">
    <location>
        <begin position="55"/>
        <end position="74"/>
    </location>
</feature>
<reference evidence="10 11" key="1">
    <citation type="submission" date="2017-01" db="EMBL/GenBank/DDBJ databases">
        <authorList>
            <person name="Mah S.A."/>
            <person name="Swanson W.J."/>
            <person name="Moy G.W."/>
            <person name="Vacquier V.D."/>
        </authorList>
    </citation>
    <scope>NUCLEOTIDE SEQUENCE [LARGE SCALE GENOMIC DNA]</scope>
    <source>
        <strain evidence="10 11">DSM 7027</strain>
    </source>
</reference>
<keyword evidence="2 9" id="KW-0813">Transport</keyword>
<comment type="similarity">
    <text evidence="9">Belongs to the SecE/SEC61-gamma family.</text>
</comment>
<dbReference type="Proteomes" id="UP000186895">
    <property type="component" value="Unassembled WGS sequence"/>
</dbReference>
<organism evidence="10 11">
    <name type="scientific">Marinobacterium stanieri</name>
    <dbReference type="NCBI Taxonomy" id="49186"/>
    <lineage>
        <taxon>Bacteria</taxon>
        <taxon>Pseudomonadati</taxon>
        <taxon>Pseudomonadota</taxon>
        <taxon>Gammaproteobacteria</taxon>
        <taxon>Oceanospirillales</taxon>
        <taxon>Oceanospirillaceae</taxon>
        <taxon>Marinobacterium</taxon>
    </lineage>
</organism>
<dbReference type="GO" id="GO:0065002">
    <property type="term" value="P:intracellular protein transmembrane transport"/>
    <property type="evidence" value="ECO:0007669"/>
    <property type="project" value="UniProtKB-UniRule"/>
</dbReference>
<dbReference type="GO" id="GO:0005886">
    <property type="term" value="C:plasma membrane"/>
    <property type="evidence" value="ECO:0007669"/>
    <property type="project" value="UniProtKB-UniRule"/>
</dbReference>
<dbReference type="PRINTS" id="PR01650">
    <property type="entry name" value="SECETRNLCASE"/>
</dbReference>
<evidence type="ECO:0000256" key="5">
    <source>
        <dbReference type="ARBA" id="ARBA00022927"/>
    </source>
</evidence>
<dbReference type="GO" id="GO:0043952">
    <property type="term" value="P:protein transport by the Sec complex"/>
    <property type="evidence" value="ECO:0007669"/>
    <property type="project" value="UniProtKB-UniRule"/>
</dbReference>
<dbReference type="EMBL" id="FTMN01000009">
    <property type="protein sequence ID" value="SIQ81818.1"/>
    <property type="molecule type" value="Genomic_DNA"/>
</dbReference>
<dbReference type="Gene3D" id="1.20.5.1030">
    <property type="entry name" value="Preprotein translocase secy subunit"/>
    <property type="match status" value="1"/>
</dbReference>
<dbReference type="NCBIfam" id="TIGR00964">
    <property type="entry name" value="secE_bact"/>
    <property type="match status" value="1"/>
</dbReference>
<dbReference type="AlphaFoldDB" id="A0A1N6VVN7"/>
<dbReference type="PANTHER" id="PTHR33910:SF1">
    <property type="entry name" value="PROTEIN TRANSLOCASE SUBUNIT SECE"/>
    <property type="match status" value="1"/>
</dbReference>
<comment type="caution">
    <text evidence="9">Lacks conserved residue(s) required for the propagation of feature annotation.</text>
</comment>
<keyword evidence="5 9" id="KW-0653">Protein transport</keyword>
<dbReference type="InterPro" id="IPR005807">
    <property type="entry name" value="SecE_bac"/>
</dbReference>
<proteinExistence type="inferred from homology"/>
<comment type="function">
    <text evidence="9">Essential subunit of the Sec protein translocation channel SecYEG. Clamps together the 2 halves of SecY. May contact the channel plug during translocation.</text>
</comment>
<evidence type="ECO:0000256" key="2">
    <source>
        <dbReference type="ARBA" id="ARBA00022448"/>
    </source>
</evidence>